<accession>A0ABN9MLP5</accession>
<dbReference type="Gene3D" id="2.10.110.10">
    <property type="entry name" value="Cysteine Rich Protein"/>
    <property type="match status" value="1"/>
</dbReference>
<dbReference type="InterPro" id="IPR056807">
    <property type="entry name" value="LIM_FHL1/2/3/5_N"/>
</dbReference>
<sequence>MSFLYTGDQNCAQYSKCGRTSDLYRGPRQYTVGTMSERFDCHYCRAPLQGKKYVEKDGHKCCVKCFEKICANTCAECRKPIGVDSKVSGKGRTRVMSV</sequence>
<reference evidence="3" key="1">
    <citation type="submission" date="2023-07" db="EMBL/GenBank/DDBJ databases">
        <authorList>
            <person name="Stuckert A."/>
        </authorList>
    </citation>
    <scope>NUCLEOTIDE SEQUENCE</scope>
</reference>
<comment type="caution">
    <text evidence="3">The sequence shown here is derived from an EMBL/GenBank/DDBJ whole genome shotgun (WGS) entry which is preliminary data.</text>
</comment>
<organism evidence="3 4">
    <name type="scientific">Ranitomeya imitator</name>
    <name type="common">mimic poison frog</name>
    <dbReference type="NCBI Taxonomy" id="111125"/>
    <lineage>
        <taxon>Eukaryota</taxon>
        <taxon>Metazoa</taxon>
        <taxon>Chordata</taxon>
        <taxon>Craniata</taxon>
        <taxon>Vertebrata</taxon>
        <taxon>Euteleostomi</taxon>
        <taxon>Amphibia</taxon>
        <taxon>Batrachia</taxon>
        <taxon>Anura</taxon>
        <taxon>Neobatrachia</taxon>
        <taxon>Hyloidea</taxon>
        <taxon>Dendrobatidae</taxon>
        <taxon>Dendrobatinae</taxon>
        <taxon>Ranitomeya</taxon>
    </lineage>
</organism>
<dbReference type="PANTHER" id="PTHR47029">
    <property type="entry name" value="FOUR AND A HALF LIM DOMAINS PROTEIN 1"/>
    <property type="match status" value="1"/>
</dbReference>
<evidence type="ECO:0000259" key="2">
    <source>
        <dbReference type="Pfam" id="PF25076"/>
    </source>
</evidence>
<proteinExistence type="predicted"/>
<protein>
    <recommendedName>
        <fullName evidence="2">FHL1/2/3/5 N-terminal LIM domain-containing protein</fullName>
    </recommendedName>
</protein>
<feature type="domain" description="FHL1/2/3/5 N-terminal LIM" evidence="2">
    <location>
        <begin position="40"/>
        <end position="67"/>
    </location>
</feature>
<dbReference type="Pfam" id="PF25076">
    <property type="entry name" value="LIM_FHL2-3_N"/>
    <property type="match status" value="1"/>
</dbReference>
<keyword evidence="4" id="KW-1185">Reference proteome</keyword>
<dbReference type="EMBL" id="CAUEEQ010065453">
    <property type="protein sequence ID" value="CAJ0965181.1"/>
    <property type="molecule type" value="Genomic_DNA"/>
</dbReference>
<evidence type="ECO:0000313" key="3">
    <source>
        <dbReference type="EMBL" id="CAJ0965181.1"/>
    </source>
</evidence>
<keyword evidence="1" id="KW-0677">Repeat</keyword>
<name>A0ABN9MLP5_9NEOB</name>
<dbReference type="SUPFAM" id="SSF57716">
    <property type="entry name" value="Glucocorticoid receptor-like (DNA-binding domain)"/>
    <property type="match status" value="1"/>
</dbReference>
<evidence type="ECO:0000256" key="1">
    <source>
        <dbReference type="ARBA" id="ARBA00022737"/>
    </source>
</evidence>
<dbReference type="Proteomes" id="UP001176940">
    <property type="component" value="Unassembled WGS sequence"/>
</dbReference>
<dbReference type="InterPro" id="IPR042997">
    <property type="entry name" value="Fhl1"/>
</dbReference>
<evidence type="ECO:0000313" key="4">
    <source>
        <dbReference type="Proteomes" id="UP001176940"/>
    </source>
</evidence>
<gene>
    <name evidence="3" type="ORF">RIMI_LOCUS20001104</name>
</gene>
<dbReference type="PANTHER" id="PTHR47029:SF2">
    <property type="entry name" value="FOUR AND A HALF LIM DOMAINS PROTEIN 1"/>
    <property type="match status" value="1"/>
</dbReference>